<protein>
    <recommendedName>
        <fullName evidence="3">Nucleotidyl transferase AbiEii toxin, Type IV TA system</fullName>
    </recommendedName>
</protein>
<dbReference type="EMBL" id="LMWY01000031">
    <property type="protein sequence ID" value="KUN99666.1"/>
    <property type="molecule type" value="Genomic_DNA"/>
</dbReference>
<sequence>MLPPPRDLPSDVLTVGARYPLVLAGDCAVRAHGLTTRHVRSVELATEHPEPMDQIAAMVRHGLTERGWRVRPLEADPLSARLLVTDPDTGAEGAVDLLKETFWRPPVTTGLGPALSLEDLIGTKVRALTDRGAVPDLTDVHAAAAHWTYPDLEELGRRHAWDDLDLADLQSRLEATELLDDREFVTAAGLAPESVPALRRWARTWADDIAERLLEEEALRPPADGEE</sequence>
<name>A0A101TWB0_9ACTN</name>
<proteinExistence type="predicted"/>
<accession>A0A101TWB0</accession>
<evidence type="ECO:0008006" key="3">
    <source>
        <dbReference type="Google" id="ProtNLM"/>
    </source>
</evidence>
<gene>
    <name evidence="1" type="ORF">AQJ67_25165</name>
</gene>
<comment type="caution">
    <text evidence="1">The sequence shown here is derived from an EMBL/GenBank/DDBJ whole genome shotgun (WGS) entry which is preliminary data.</text>
</comment>
<dbReference type="STRING" id="661399.AQJ67_25165"/>
<dbReference type="OrthoDB" id="3870258at2"/>
<dbReference type="RefSeq" id="WP_062721344.1">
    <property type="nucleotide sequence ID" value="NZ_KQ948931.1"/>
</dbReference>
<evidence type="ECO:0000313" key="2">
    <source>
        <dbReference type="Proteomes" id="UP000053429"/>
    </source>
</evidence>
<reference evidence="1 2" key="1">
    <citation type="submission" date="2015-10" db="EMBL/GenBank/DDBJ databases">
        <title>Draft genome sequence of Streptomyces caeruleatus NRRL B-24802, type strain for the species Streptomyces caeruleatus.</title>
        <authorList>
            <person name="Ruckert C."/>
            <person name="Winkler A."/>
            <person name="Kalinowski J."/>
            <person name="Kampfer P."/>
            <person name="Glaeser S."/>
        </authorList>
    </citation>
    <scope>NUCLEOTIDE SEQUENCE [LARGE SCALE GENOMIC DNA]</scope>
    <source>
        <strain evidence="1 2">NRRL B-24802</strain>
    </source>
</reference>
<keyword evidence="2" id="KW-1185">Reference proteome</keyword>
<dbReference type="AlphaFoldDB" id="A0A101TWB0"/>
<evidence type="ECO:0000313" key="1">
    <source>
        <dbReference type="EMBL" id="KUN99666.1"/>
    </source>
</evidence>
<dbReference type="Proteomes" id="UP000053429">
    <property type="component" value="Unassembled WGS sequence"/>
</dbReference>
<organism evidence="1 2">
    <name type="scientific">Streptomyces caeruleatus</name>
    <dbReference type="NCBI Taxonomy" id="661399"/>
    <lineage>
        <taxon>Bacteria</taxon>
        <taxon>Bacillati</taxon>
        <taxon>Actinomycetota</taxon>
        <taxon>Actinomycetes</taxon>
        <taxon>Kitasatosporales</taxon>
        <taxon>Streptomycetaceae</taxon>
        <taxon>Streptomyces</taxon>
    </lineage>
</organism>